<dbReference type="PANTHER" id="PTHR44520:SF2">
    <property type="entry name" value="RESPONSE REGULATOR RCP1"/>
    <property type="match status" value="1"/>
</dbReference>
<name>A0ABW6HPM7_9FLAO</name>
<comment type="caution">
    <text evidence="3">The sequence shown here is derived from an EMBL/GenBank/DDBJ whole genome shotgun (WGS) entry which is preliminary data.</text>
</comment>
<reference evidence="3 4" key="1">
    <citation type="submission" date="2024-06" db="EMBL/GenBank/DDBJ databases">
        <title>Flavobacterium spp. isolated from glacier.</title>
        <authorList>
            <person name="Han D."/>
        </authorList>
    </citation>
    <scope>NUCLEOTIDE SEQUENCE [LARGE SCALE GENOMIC DNA]</scope>
    <source>
        <strain evidence="3 4">LB3P45</strain>
    </source>
</reference>
<feature type="domain" description="Response regulatory" evidence="2">
    <location>
        <begin position="9"/>
        <end position="130"/>
    </location>
</feature>
<dbReference type="Pfam" id="PF00072">
    <property type="entry name" value="Response_reg"/>
    <property type="match status" value="1"/>
</dbReference>
<sequence length="150" mass="17214">MIAHKDPMHILLADDDEDDRVFFSEAIMELKMDNKLTVFTNGNGLMDYLVLPDIKLPHILFLDLNMSGKTGIECLREIRANTRFKDVSVAIYSTSSSEKDIEDTFIEGANIYIKKPNDFSALKKVIKEVINMNWQFHTSGLNIETFFFSI</sequence>
<dbReference type="RefSeq" id="WP_379858219.1">
    <property type="nucleotide sequence ID" value="NZ_JBHZQA010000006.1"/>
</dbReference>
<feature type="modified residue" description="4-aspartylphosphate" evidence="1">
    <location>
        <position position="63"/>
    </location>
</feature>
<dbReference type="InterPro" id="IPR011006">
    <property type="entry name" value="CheY-like_superfamily"/>
</dbReference>
<proteinExistence type="predicted"/>
<dbReference type="EMBL" id="JBHZQA010000006">
    <property type="protein sequence ID" value="MFE3848467.1"/>
    <property type="molecule type" value="Genomic_DNA"/>
</dbReference>
<keyword evidence="1" id="KW-0597">Phosphoprotein</keyword>
<evidence type="ECO:0000259" key="2">
    <source>
        <dbReference type="PROSITE" id="PS50110"/>
    </source>
</evidence>
<dbReference type="InterPro" id="IPR052893">
    <property type="entry name" value="TCS_response_regulator"/>
</dbReference>
<keyword evidence="4" id="KW-1185">Reference proteome</keyword>
<gene>
    <name evidence="3" type="ORF">ACFX5D_10885</name>
</gene>
<evidence type="ECO:0000313" key="4">
    <source>
        <dbReference type="Proteomes" id="UP001600039"/>
    </source>
</evidence>
<dbReference type="Proteomes" id="UP001600039">
    <property type="component" value="Unassembled WGS sequence"/>
</dbReference>
<evidence type="ECO:0000256" key="1">
    <source>
        <dbReference type="PROSITE-ProRule" id="PRU00169"/>
    </source>
</evidence>
<dbReference type="PANTHER" id="PTHR44520">
    <property type="entry name" value="RESPONSE REGULATOR RCP1-RELATED"/>
    <property type="match status" value="1"/>
</dbReference>
<dbReference type="InterPro" id="IPR001789">
    <property type="entry name" value="Sig_transdc_resp-reg_receiver"/>
</dbReference>
<organism evidence="3 4">
    <name type="scientific">Flavobacterium fructosi</name>
    <dbReference type="NCBI Taxonomy" id="3230416"/>
    <lineage>
        <taxon>Bacteria</taxon>
        <taxon>Pseudomonadati</taxon>
        <taxon>Bacteroidota</taxon>
        <taxon>Flavobacteriia</taxon>
        <taxon>Flavobacteriales</taxon>
        <taxon>Flavobacteriaceae</taxon>
        <taxon>Flavobacterium</taxon>
    </lineage>
</organism>
<protein>
    <submittedName>
        <fullName evidence="3">Response regulator</fullName>
    </submittedName>
</protein>
<dbReference type="Gene3D" id="3.40.50.2300">
    <property type="match status" value="1"/>
</dbReference>
<dbReference type="PROSITE" id="PS50110">
    <property type="entry name" value="RESPONSE_REGULATORY"/>
    <property type="match status" value="1"/>
</dbReference>
<accession>A0ABW6HPM7</accession>
<evidence type="ECO:0000313" key="3">
    <source>
        <dbReference type="EMBL" id="MFE3848467.1"/>
    </source>
</evidence>
<dbReference type="SUPFAM" id="SSF52172">
    <property type="entry name" value="CheY-like"/>
    <property type="match status" value="1"/>
</dbReference>
<dbReference type="SMART" id="SM00448">
    <property type="entry name" value="REC"/>
    <property type="match status" value="1"/>
</dbReference>